<evidence type="ECO:0000313" key="3">
    <source>
        <dbReference type="Proteomes" id="UP001470809"/>
    </source>
</evidence>
<dbReference type="EMBL" id="CP151767">
    <property type="protein sequence ID" value="WZU67759.1"/>
    <property type="molecule type" value="Genomic_DNA"/>
</dbReference>
<evidence type="ECO:0000256" key="1">
    <source>
        <dbReference type="SAM" id="Phobius"/>
    </source>
</evidence>
<dbReference type="InterPro" id="IPR035948">
    <property type="entry name" value="YwqG-like_sf"/>
</dbReference>
<evidence type="ECO:0000313" key="2">
    <source>
        <dbReference type="EMBL" id="WZU67759.1"/>
    </source>
</evidence>
<protein>
    <submittedName>
        <fullName evidence="2">DUF1963 domain-containing protein</fullName>
    </submittedName>
</protein>
<dbReference type="InterPro" id="IPR015315">
    <property type="entry name" value="DUF1963"/>
</dbReference>
<accession>A0AAN0MA15</accession>
<organism evidence="2 3">
    <name type="scientific">Yoonia rhodophyticola</name>
    <dbReference type="NCBI Taxonomy" id="3137370"/>
    <lineage>
        <taxon>Bacteria</taxon>
        <taxon>Pseudomonadati</taxon>
        <taxon>Pseudomonadota</taxon>
        <taxon>Alphaproteobacteria</taxon>
        <taxon>Rhodobacterales</taxon>
        <taxon>Paracoccaceae</taxon>
        <taxon>Yoonia</taxon>
    </lineage>
</organism>
<proteinExistence type="predicted"/>
<keyword evidence="1" id="KW-0472">Membrane</keyword>
<gene>
    <name evidence="2" type="ORF">AABB31_01985</name>
</gene>
<dbReference type="PANTHER" id="PTHR36436">
    <property type="entry name" value="SLL5081 PROTEIN"/>
    <property type="match status" value="1"/>
</dbReference>
<dbReference type="Gene3D" id="2.30.320.10">
    <property type="entry name" value="YwqG-like"/>
    <property type="match status" value="1"/>
</dbReference>
<reference evidence="2" key="1">
    <citation type="submission" date="2024-08" db="EMBL/GenBank/DDBJ databases">
        <title>Phylogenomic analyses of a clade within the roseobacter group suggest taxonomic reassignments of species of the genera Aestuariivita, Citreicella, Loktanella, Nautella, Pelagibaca, Ruegeria, Thalassobius, Thiobacimonas and Tropicibacter, and the proposal o.</title>
        <authorList>
            <person name="Jeon C.O."/>
        </authorList>
    </citation>
    <scope>NUCLEOTIDE SEQUENCE</scope>
    <source>
        <strain evidence="2">SS1-5</strain>
    </source>
</reference>
<dbReference type="KEGG" id="yrh:AABB31_01985"/>
<keyword evidence="1" id="KW-1133">Transmembrane helix</keyword>
<dbReference type="AlphaFoldDB" id="A0AAN0MA15"/>
<name>A0AAN0MA15_9RHOB</name>
<dbReference type="SUPFAM" id="SSF103032">
    <property type="entry name" value="Hypothetical protein YwqG"/>
    <property type="match status" value="1"/>
</dbReference>
<dbReference type="Proteomes" id="UP001470809">
    <property type="component" value="Chromosome"/>
</dbReference>
<keyword evidence="1" id="KW-0812">Transmembrane</keyword>
<keyword evidence="3" id="KW-1185">Reference proteome</keyword>
<dbReference type="RefSeq" id="WP_342077060.1">
    <property type="nucleotide sequence ID" value="NZ_CP151767.2"/>
</dbReference>
<feature type="transmembrane region" description="Helical" evidence="1">
    <location>
        <begin position="6"/>
        <end position="26"/>
    </location>
</feature>
<sequence>MSTVLYFVVVIAAFFAVVHMLDRFVWQPKRRKEAEAAPHVTLAEVRSFWDDIEKSNLPIAKATVQDRPPLTPQESRIGGAPLAIGNDAVWPRNANSFPKALVAQINFADLPQIEGFPKGGVLQIFSSFEMIDDTGACDRVIRWDPDPQTDELIEIPSEIQKNTRQTRDFSETARCVGLPLAFAADTAPGNPYNWPFEKNDPTMENRLPENEEVAAILGEWEDRSERIVAGYGDHWVGGHPTFVQYDVRGEFPACRHLDRVLFHLGCDDQINLGDAGLLNVMISHEALAHRDFQKAYLTWDCG</sequence>
<dbReference type="PANTHER" id="PTHR36436:SF6">
    <property type="entry name" value="SLL5081 PROTEIN"/>
    <property type="match status" value="1"/>
</dbReference>
<dbReference type="Pfam" id="PF09234">
    <property type="entry name" value="DUF1963"/>
    <property type="match status" value="1"/>
</dbReference>